<evidence type="ECO:0000313" key="2">
    <source>
        <dbReference type="EMBL" id="MBS4195367.1"/>
    </source>
</evidence>
<gene>
    <name evidence="2" type="ORF">KHA97_09900</name>
</gene>
<dbReference type="EMBL" id="JAGYPG010000002">
    <property type="protein sequence ID" value="MBS4195367.1"/>
    <property type="molecule type" value="Genomic_DNA"/>
</dbReference>
<comment type="caution">
    <text evidence="2">The sequence shown here is derived from an EMBL/GenBank/DDBJ whole genome shotgun (WGS) entry which is preliminary data.</text>
</comment>
<keyword evidence="1" id="KW-0812">Transmembrane</keyword>
<sequence length="63" mass="6942">MYRLILIGVTAVIVKVGLTTFGVELTWLQAIVATILAQMFAFMFSGLQPVNIGVIRTKEDDVE</sequence>
<feature type="transmembrane region" description="Helical" evidence="1">
    <location>
        <begin position="28"/>
        <end position="47"/>
    </location>
</feature>
<protein>
    <submittedName>
        <fullName evidence="2">Uncharacterized protein</fullName>
    </submittedName>
</protein>
<evidence type="ECO:0000256" key="1">
    <source>
        <dbReference type="SAM" id="Phobius"/>
    </source>
</evidence>
<dbReference type="Proteomes" id="UP000681414">
    <property type="component" value="Unassembled WGS sequence"/>
</dbReference>
<reference evidence="2 3" key="1">
    <citation type="submission" date="2021-05" db="EMBL/GenBank/DDBJ databases">
        <title>Novel Bacillus species.</title>
        <authorList>
            <person name="Liu G."/>
        </authorList>
    </citation>
    <scope>NUCLEOTIDE SEQUENCE [LARGE SCALE GENOMIC DNA]</scope>
    <source>
        <strain evidence="3">FJAT-49780</strain>
    </source>
</reference>
<accession>A0A942TFQ2</accession>
<organism evidence="2 3">
    <name type="scientific">Lederbergia citri</name>
    <dbReference type="NCBI Taxonomy" id="2833580"/>
    <lineage>
        <taxon>Bacteria</taxon>
        <taxon>Bacillati</taxon>
        <taxon>Bacillota</taxon>
        <taxon>Bacilli</taxon>
        <taxon>Bacillales</taxon>
        <taxon>Bacillaceae</taxon>
        <taxon>Lederbergia</taxon>
    </lineage>
</organism>
<keyword evidence="3" id="KW-1185">Reference proteome</keyword>
<dbReference type="RefSeq" id="WP_213124592.1">
    <property type="nucleotide sequence ID" value="NZ_JAGYPG010000002.1"/>
</dbReference>
<proteinExistence type="predicted"/>
<keyword evidence="1" id="KW-1133">Transmembrane helix</keyword>
<evidence type="ECO:0000313" key="3">
    <source>
        <dbReference type="Proteomes" id="UP000681414"/>
    </source>
</evidence>
<name>A0A942TFQ2_9BACI</name>
<dbReference type="AlphaFoldDB" id="A0A942TFQ2"/>
<keyword evidence="1" id="KW-0472">Membrane</keyword>